<protein>
    <submittedName>
        <fullName evidence="8">Energy-coupling factor transporter transmembrane component T</fullName>
    </submittedName>
</protein>
<gene>
    <name evidence="8" type="ORF">P7M15_05375</name>
</gene>
<reference evidence="8" key="1">
    <citation type="submission" date="2023-03" db="EMBL/GenBank/DDBJ databases">
        <title>Classification of Bisgaard taxon 6 and taxon 10 as Exercitatus varius gen. nov., spec. nov.</title>
        <authorList>
            <person name="Christensen H."/>
        </authorList>
    </citation>
    <scope>NUCLEOTIDE SEQUENCE</scope>
    <source>
        <strain evidence="8">86116</strain>
    </source>
</reference>
<keyword evidence="5 7" id="KW-1133">Transmembrane helix</keyword>
<accession>A0AAW6Q9A6</accession>
<dbReference type="GeneID" id="93226488"/>
<sequence length="235" mass="26908">MKPAIFQPHFRLIFTFVLGLSVSAIQNPQWLLSLLCLTAGALLVVLIRQGKPLAFYLRRALIFNLFTLLIWLTLSWKISENGLEWHAAGMHTALLITLRMNLILCTIWLCLINMTDSILVQAVSKLPLPDKLIHLFILTVRYISLLGELNRQMTQAMKARGFQPKFNRRTFSVIAQRVALLLIQAMVQVEKSEMALKARGFRFASRSSLLDKPWWKTVEISTALLLIIGIYYAQR</sequence>
<feature type="transmembrane region" description="Helical" evidence="7">
    <location>
        <begin position="30"/>
        <end position="47"/>
    </location>
</feature>
<evidence type="ECO:0000256" key="4">
    <source>
        <dbReference type="ARBA" id="ARBA00022692"/>
    </source>
</evidence>
<evidence type="ECO:0000256" key="3">
    <source>
        <dbReference type="ARBA" id="ARBA00022475"/>
    </source>
</evidence>
<evidence type="ECO:0000256" key="6">
    <source>
        <dbReference type="ARBA" id="ARBA00023136"/>
    </source>
</evidence>
<comment type="similarity">
    <text evidence="2">Belongs to the CbiQ family.</text>
</comment>
<dbReference type="CDD" id="cd16914">
    <property type="entry name" value="EcfT"/>
    <property type="match status" value="1"/>
</dbReference>
<comment type="caution">
    <text evidence="8">The sequence shown here is derived from an EMBL/GenBank/DDBJ whole genome shotgun (WGS) entry which is preliminary data.</text>
</comment>
<evidence type="ECO:0000256" key="7">
    <source>
        <dbReference type="SAM" id="Phobius"/>
    </source>
</evidence>
<keyword evidence="3" id="KW-1003">Cell membrane</keyword>
<evidence type="ECO:0000313" key="9">
    <source>
        <dbReference type="Proteomes" id="UP001214976"/>
    </source>
</evidence>
<comment type="subcellular location">
    <subcellularLocation>
        <location evidence="1">Membrane</location>
        <topology evidence="1">Multi-pass membrane protein</topology>
    </subcellularLocation>
</comment>
<keyword evidence="4 7" id="KW-0812">Transmembrane</keyword>
<dbReference type="PANTHER" id="PTHR34857">
    <property type="entry name" value="SLL0384 PROTEIN"/>
    <property type="match status" value="1"/>
</dbReference>
<dbReference type="InterPro" id="IPR003339">
    <property type="entry name" value="ABC/ECF_trnsptr_transmembrane"/>
</dbReference>
<dbReference type="InterPro" id="IPR051611">
    <property type="entry name" value="ECF_transporter_component"/>
</dbReference>
<feature type="transmembrane region" description="Helical" evidence="7">
    <location>
        <begin position="53"/>
        <end position="72"/>
    </location>
</feature>
<dbReference type="AlphaFoldDB" id="A0AAW6Q9A6"/>
<name>A0AAW6Q9A6_9PAST</name>
<evidence type="ECO:0000313" key="8">
    <source>
        <dbReference type="EMBL" id="MDG2949952.1"/>
    </source>
</evidence>
<organism evidence="8 9">
    <name type="scientific">Exercitatus varius</name>
    <dbReference type="NCBI Taxonomy" id="67857"/>
    <lineage>
        <taxon>Bacteria</taxon>
        <taxon>Pseudomonadati</taxon>
        <taxon>Pseudomonadota</taxon>
        <taxon>Gammaproteobacteria</taxon>
        <taxon>Pasteurellales</taxon>
        <taxon>Pasteurellaceae</taxon>
        <taxon>Exercitatus</taxon>
    </lineage>
</organism>
<evidence type="ECO:0000256" key="1">
    <source>
        <dbReference type="ARBA" id="ARBA00004141"/>
    </source>
</evidence>
<feature type="transmembrane region" description="Helical" evidence="7">
    <location>
        <begin position="6"/>
        <end position="25"/>
    </location>
</feature>
<dbReference type="PANTHER" id="PTHR34857:SF2">
    <property type="entry name" value="SLL0384 PROTEIN"/>
    <property type="match status" value="1"/>
</dbReference>
<dbReference type="Pfam" id="PF02361">
    <property type="entry name" value="CbiQ"/>
    <property type="match status" value="1"/>
</dbReference>
<dbReference type="GO" id="GO:0005886">
    <property type="term" value="C:plasma membrane"/>
    <property type="evidence" value="ECO:0007669"/>
    <property type="project" value="UniProtKB-ARBA"/>
</dbReference>
<dbReference type="RefSeq" id="WP_317477054.1">
    <property type="nucleotide sequence ID" value="NZ_JARQTO010000003.1"/>
</dbReference>
<dbReference type="Proteomes" id="UP001214976">
    <property type="component" value="Unassembled WGS sequence"/>
</dbReference>
<dbReference type="EMBL" id="JARQTW010000008">
    <property type="protein sequence ID" value="MDG2949952.1"/>
    <property type="molecule type" value="Genomic_DNA"/>
</dbReference>
<evidence type="ECO:0000256" key="2">
    <source>
        <dbReference type="ARBA" id="ARBA00008564"/>
    </source>
</evidence>
<feature type="transmembrane region" description="Helical" evidence="7">
    <location>
        <begin position="93"/>
        <end position="112"/>
    </location>
</feature>
<keyword evidence="6 7" id="KW-0472">Membrane</keyword>
<evidence type="ECO:0000256" key="5">
    <source>
        <dbReference type="ARBA" id="ARBA00022989"/>
    </source>
</evidence>
<proteinExistence type="inferred from homology"/>